<keyword evidence="8" id="KW-1185">Reference proteome</keyword>
<protein>
    <submittedName>
        <fullName evidence="7">Putative aminotransferase TAT2</fullName>
    </submittedName>
</protein>
<dbReference type="NCBIfam" id="TIGR01265">
    <property type="entry name" value="tyr_nico_aTase"/>
    <property type="match status" value="1"/>
</dbReference>
<evidence type="ECO:0000256" key="3">
    <source>
        <dbReference type="ARBA" id="ARBA00022898"/>
    </source>
</evidence>
<dbReference type="InterPro" id="IPR015424">
    <property type="entry name" value="PyrdxlP-dep_Trfase"/>
</dbReference>
<dbReference type="GO" id="GO:0006572">
    <property type="term" value="P:L-tyrosine catabolic process"/>
    <property type="evidence" value="ECO:0007669"/>
    <property type="project" value="TreeGrafter"/>
</dbReference>
<sequence>MENKWKKWSTGENPEHTITEVSKTWNMKDALSLLQENLPEDDPRSTVHLALGDPSLIRCTSPVAEEAVIEALRSSNFNGYPSNCGLPLARRAIAEYLSRDLPYKLSPEDVYVTCGCKAAIETILPALARPGANILLPRPGFPCYESFAALSNLEVRHFDLLPEKNWEVDLDAVEALADENTVAIVIINPGNPCPSIAEIARKLTITVITDEVYAHLTYGEIPFVPMGVFGSIVPVITLGSISKRWMVPGWRLGWLVTTDPTGFFRKVGVVDSIKTLLCHSPDPATFIQGAVPNIIAKTPEEYFSRTVHILKQASEICYSRIKEIPCLTFSCKPEGGMFVMVKLNLSQLKDIKDDTEFCLKLAKEESVTTLPGTVVGLKNWIRISFATELSFLEDGLERIKSFCQRQAKMQSL</sequence>
<dbReference type="InterPro" id="IPR005958">
    <property type="entry name" value="TyrNic_aminoTrfase"/>
</dbReference>
<dbReference type="PIRSF" id="PIRSF000517">
    <property type="entry name" value="Tyr_transaminase"/>
    <property type="match status" value="1"/>
</dbReference>
<dbReference type="STRING" id="981085.W9QVZ9"/>
<dbReference type="Proteomes" id="UP000030645">
    <property type="component" value="Unassembled WGS sequence"/>
</dbReference>
<dbReference type="EMBL" id="KE343877">
    <property type="protein sequence ID" value="EXB44618.1"/>
    <property type="molecule type" value="Genomic_DNA"/>
</dbReference>
<proteinExistence type="inferred from homology"/>
<comment type="cofactor">
    <cofactor evidence="1 4 5">
        <name>pyridoxal 5'-phosphate</name>
        <dbReference type="ChEBI" id="CHEBI:597326"/>
    </cofactor>
</comment>
<evidence type="ECO:0000256" key="1">
    <source>
        <dbReference type="ARBA" id="ARBA00001933"/>
    </source>
</evidence>
<dbReference type="PANTHER" id="PTHR45744">
    <property type="entry name" value="TYROSINE AMINOTRANSFERASE"/>
    <property type="match status" value="1"/>
</dbReference>
<dbReference type="SUPFAM" id="SSF53383">
    <property type="entry name" value="PLP-dependent transferases"/>
    <property type="match status" value="1"/>
</dbReference>
<comment type="similarity">
    <text evidence="2 4">Belongs to the class-I pyridoxal-phosphate-dependent aminotransferase family.</text>
</comment>
<keyword evidence="3 4" id="KW-0663">Pyridoxal phosphate</keyword>
<dbReference type="InterPro" id="IPR015422">
    <property type="entry name" value="PyrdxlP-dep_Trfase_small"/>
</dbReference>
<dbReference type="PANTHER" id="PTHR45744:SF11">
    <property type="entry name" value="TYROSINE AMINOTRANSFERASE"/>
    <property type="match status" value="1"/>
</dbReference>
<keyword evidence="7" id="KW-0032">Aminotransferase</keyword>
<dbReference type="InterPro" id="IPR015421">
    <property type="entry name" value="PyrdxlP-dep_Trfase_major"/>
</dbReference>
<evidence type="ECO:0000313" key="8">
    <source>
        <dbReference type="Proteomes" id="UP000030645"/>
    </source>
</evidence>
<reference evidence="8" key="1">
    <citation type="submission" date="2013-01" db="EMBL/GenBank/DDBJ databases">
        <title>Draft Genome Sequence of a Mulberry Tree, Morus notabilis C.K. Schneid.</title>
        <authorList>
            <person name="He N."/>
            <person name="Zhao S."/>
        </authorList>
    </citation>
    <scope>NUCLEOTIDE SEQUENCE</scope>
</reference>
<dbReference type="CDD" id="cd00609">
    <property type="entry name" value="AAT_like"/>
    <property type="match status" value="1"/>
</dbReference>
<dbReference type="eggNOG" id="KOG0259">
    <property type="taxonomic scope" value="Eukaryota"/>
</dbReference>
<dbReference type="AlphaFoldDB" id="W9QVZ9"/>
<dbReference type="Pfam" id="PF00155">
    <property type="entry name" value="Aminotran_1_2"/>
    <property type="match status" value="1"/>
</dbReference>
<keyword evidence="7" id="KW-0808">Transferase</keyword>
<name>W9QVZ9_9ROSA</name>
<feature type="domain" description="Aminotransferase class I/classII large" evidence="6">
    <location>
        <begin position="48"/>
        <end position="390"/>
    </location>
</feature>
<evidence type="ECO:0000256" key="4">
    <source>
        <dbReference type="PIRNR" id="PIRNR000517"/>
    </source>
</evidence>
<dbReference type="FunFam" id="3.90.1150.10:FF:000040">
    <property type="entry name" value="Tyrosine aminotransferase"/>
    <property type="match status" value="1"/>
</dbReference>
<gene>
    <name evidence="7" type="ORF">L484_010309</name>
</gene>
<accession>W9QVZ9</accession>
<dbReference type="GO" id="GO:0004838">
    <property type="term" value="F:L-tyrosine-2-oxoglutarate transaminase activity"/>
    <property type="evidence" value="ECO:0007669"/>
    <property type="project" value="TreeGrafter"/>
</dbReference>
<evidence type="ECO:0000256" key="5">
    <source>
        <dbReference type="PIRSR" id="PIRSR000517-1"/>
    </source>
</evidence>
<feature type="modified residue" description="N6-(pyridoxal phosphate)lysine" evidence="5">
    <location>
        <position position="243"/>
    </location>
</feature>
<evidence type="ECO:0000256" key="2">
    <source>
        <dbReference type="ARBA" id="ARBA00007441"/>
    </source>
</evidence>
<dbReference type="GO" id="GO:0030170">
    <property type="term" value="F:pyridoxal phosphate binding"/>
    <property type="evidence" value="ECO:0007669"/>
    <property type="project" value="InterPro"/>
</dbReference>
<evidence type="ECO:0000259" key="6">
    <source>
        <dbReference type="Pfam" id="PF00155"/>
    </source>
</evidence>
<dbReference type="InterPro" id="IPR004839">
    <property type="entry name" value="Aminotransferase_I/II_large"/>
</dbReference>
<dbReference type="Gene3D" id="3.40.640.10">
    <property type="entry name" value="Type I PLP-dependent aspartate aminotransferase-like (Major domain)"/>
    <property type="match status" value="1"/>
</dbReference>
<organism evidence="7 8">
    <name type="scientific">Morus notabilis</name>
    <dbReference type="NCBI Taxonomy" id="981085"/>
    <lineage>
        <taxon>Eukaryota</taxon>
        <taxon>Viridiplantae</taxon>
        <taxon>Streptophyta</taxon>
        <taxon>Embryophyta</taxon>
        <taxon>Tracheophyta</taxon>
        <taxon>Spermatophyta</taxon>
        <taxon>Magnoliopsida</taxon>
        <taxon>eudicotyledons</taxon>
        <taxon>Gunneridae</taxon>
        <taxon>Pentapetalae</taxon>
        <taxon>rosids</taxon>
        <taxon>fabids</taxon>
        <taxon>Rosales</taxon>
        <taxon>Moraceae</taxon>
        <taxon>Moreae</taxon>
        <taxon>Morus</taxon>
    </lineage>
</organism>
<evidence type="ECO:0000313" key="7">
    <source>
        <dbReference type="EMBL" id="EXB44618.1"/>
    </source>
</evidence>
<dbReference type="Gene3D" id="3.90.1150.10">
    <property type="entry name" value="Aspartate Aminotransferase, domain 1"/>
    <property type="match status" value="1"/>
</dbReference>